<dbReference type="AlphaFoldDB" id="A0AAE9XRG4"/>
<evidence type="ECO:0000313" key="3">
    <source>
        <dbReference type="Proteomes" id="UP001217500"/>
    </source>
</evidence>
<dbReference type="EMBL" id="CP116805">
    <property type="protein sequence ID" value="WCL53575.1"/>
    <property type="molecule type" value="Genomic_DNA"/>
</dbReference>
<feature type="transmembrane region" description="Helical" evidence="1">
    <location>
        <begin position="123"/>
        <end position="142"/>
    </location>
</feature>
<reference evidence="2" key="1">
    <citation type="submission" date="2023-01" db="EMBL/GenBank/DDBJ databases">
        <title>The genome sequence of Kordiimonadaceae bacterium 6D33.</title>
        <authorList>
            <person name="Liu Y."/>
        </authorList>
    </citation>
    <scope>NUCLEOTIDE SEQUENCE</scope>
    <source>
        <strain evidence="2">6D33</strain>
    </source>
</reference>
<accession>A0AAE9XRG4</accession>
<dbReference type="RefSeq" id="WP_289503087.1">
    <property type="nucleotide sequence ID" value="NZ_CP116805.1"/>
</dbReference>
<name>A0AAE9XRG4_9PROT</name>
<feature type="transmembrane region" description="Helical" evidence="1">
    <location>
        <begin position="93"/>
        <end position="117"/>
    </location>
</feature>
<sequence>MAELEHWDWTARRGPRGNLREAVAVFDSETDMQEAVDELESHGFSNAAMSRPASPDEITAALRHEVKSVKELEDDATVPREAYIDKDSRSSALLVLVLIPFYVLVLVGVGLAVSQGIGTWETVGLVVFMGAIGAIGGGYFSLKLFRRMQGRMALEQAIGGLLLWVRIGSREQEAKAMQILARHRARDLHLHGPAFSA</sequence>
<keyword evidence="1" id="KW-0472">Membrane</keyword>
<organism evidence="2 3">
    <name type="scientific">Gimibacter soli</name>
    <dbReference type="NCBI Taxonomy" id="3024400"/>
    <lineage>
        <taxon>Bacteria</taxon>
        <taxon>Pseudomonadati</taxon>
        <taxon>Pseudomonadota</taxon>
        <taxon>Alphaproteobacteria</taxon>
        <taxon>Kordiimonadales</taxon>
        <taxon>Temperatibacteraceae</taxon>
        <taxon>Gimibacter</taxon>
    </lineage>
</organism>
<keyword evidence="1" id="KW-1133">Transmembrane helix</keyword>
<dbReference type="KEGG" id="gso:PH603_13630"/>
<dbReference type="Proteomes" id="UP001217500">
    <property type="component" value="Chromosome"/>
</dbReference>
<keyword evidence="1" id="KW-0812">Transmembrane</keyword>
<evidence type="ECO:0000256" key="1">
    <source>
        <dbReference type="SAM" id="Phobius"/>
    </source>
</evidence>
<evidence type="ECO:0000313" key="2">
    <source>
        <dbReference type="EMBL" id="WCL53575.1"/>
    </source>
</evidence>
<protein>
    <submittedName>
        <fullName evidence="2">Uncharacterized protein</fullName>
    </submittedName>
</protein>
<keyword evidence="3" id="KW-1185">Reference proteome</keyword>
<gene>
    <name evidence="2" type="ORF">PH603_13630</name>
</gene>
<proteinExistence type="predicted"/>